<keyword evidence="6" id="KW-1185">Reference proteome</keyword>
<keyword evidence="3" id="KW-0804">Transcription</keyword>
<dbReference type="Gene3D" id="1.10.10.10">
    <property type="entry name" value="Winged helix-like DNA-binding domain superfamily/Winged helix DNA-binding domain"/>
    <property type="match status" value="1"/>
</dbReference>
<evidence type="ECO:0000259" key="4">
    <source>
        <dbReference type="PROSITE" id="PS51118"/>
    </source>
</evidence>
<reference evidence="6" key="1">
    <citation type="journal article" date="2019" name="Int. J. Syst. Evol. Microbiol.">
        <title>The Global Catalogue of Microorganisms (GCM) 10K type strain sequencing project: providing services to taxonomists for standard genome sequencing and annotation.</title>
        <authorList>
            <consortium name="The Broad Institute Genomics Platform"/>
            <consortium name="The Broad Institute Genome Sequencing Center for Infectious Disease"/>
            <person name="Wu L."/>
            <person name="Ma J."/>
        </authorList>
    </citation>
    <scope>NUCLEOTIDE SEQUENCE [LARGE SCALE GENOMIC DNA]</scope>
    <source>
        <strain evidence="6">CGMCC 1.12990</strain>
    </source>
</reference>
<sequence length="127" mass="13965">MTPSPVSITPRCPIRTTLELVGGKWRLLVLHQLRGGPLRFGELRRLLPGISEKMLVQELRLLTDADLLHRRNYGEVPPRVEYALTPTGEAALPLVAAAAAFGQHYLSTLPQNQSPGHQVATSDPTKQ</sequence>
<dbReference type="PANTHER" id="PTHR33204">
    <property type="entry name" value="TRANSCRIPTIONAL REGULATOR, MARR FAMILY"/>
    <property type="match status" value="1"/>
</dbReference>
<dbReference type="SUPFAM" id="SSF46785">
    <property type="entry name" value="Winged helix' DNA-binding domain"/>
    <property type="match status" value="1"/>
</dbReference>
<evidence type="ECO:0000256" key="1">
    <source>
        <dbReference type="ARBA" id="ARBA00023015"/>
    </source>
</evidence>
<keyword evidence="2" id="KW-0238">DNA-binding</keyword>
<evidence type="ECO:0000256" key="3">
    <source>
        <dbReference type="ARBA" id="ARBA00023163"/>
    </source>
</evidence>
<dbReference type="PANTHER" id="PTHR33204:SF29">
    <property type="entry name" value="TRANSCRIPTIONAL REGULATOR"/>
    <property type="match status" value="1"/>
</dbReference>
<accession>A0ABQ1X5N5</accession>
<dbReference type="Pfam" id="PF01638">
    <property type="entry name" value="HxlR"/>
    <property type="match status" value="1"/>
</dbReference>
<organism evidence="5 6">
    <name type="scientific">Hymenobacter glacieicola</name>
    <dbReference type="NCBI Taxonomy" id="1562124"/>
    <lineage>
        <taxon>Bacteria</taxon>
        <taxon>Pseudomonadati</taxon>
        <taxon>Bacteroidota</taxon>
        <taxon>Cytophagia</taxon>
        <taxon>Cytophagales</taxon>
        <taxon>Hymenobacteraceae</taxon>
        <taxon>Hymenobacter</taxon>
    </lineage>
</organism>
<dbReference type="InterPro" id="IPR036390">
    <property type="entry name" value="WH_DNA-bd_sf"/>
</dbReference>
<evidence type="ECO:0000313" key="6">
    <source>
        <dbReference type="Proteomes" id="UP000601361"/>
    </source>
</evidence>
<evidence type="ECO:0000256" key="2">
    <source>
        <dbReference type="ARBA" id="ARBA00023125"/>
    </source>
</evidence>
<dbReference type="RefSeq" id="WP_188559496.1">
    <property type="nucleotide sequence ID" value="NZ_BMGS01000013.1"/>
</dbReference>
<evidence type="ECO:0000313" key="5">
    <source>
        <dbReference type="EMBL" id="GGG58621.1"/>
    </source>
</evidence>
<protein>
    <submittedName>
        <fullName evidence="5">Transcriptional regulator</fullName>
    </submittedName>
</protein>
<dbReference type="InterPro" id="IPR002577">
    <property type="entry name" value="HTH_HxlR"/>
</dbReference>
<dbReference type="Proteomes" id="UP000601361">
    <property type="component" value="Unassembled WGS sequence"/>
</dbReference>
<gene>
    <name evidence="5" type="ORF">GCM10011378_38410</name>
</gene>
<comment type="caution">
    <text evidence="5">The sequence shown here is derived from an EMBL/GenBank/DDBJ whole genome shotgun (WGS) entry which is preliminary data.</text>
</comment>
<name>A0ABQ1X5N5_9BACT</name>
<dbReference type="EMBL" id="BMGS01000013">
    <property type="protein sequence ID" value="GGG58621.1"/>
    <property type="molecule type" value="Genomic_DNA"/>
</dbReference>
<keyword evidence="1" id="KW-0805">Transcription regulation</keyword>
<feature type="domain" description="HTH hxlR-type" evidence="4">
    <location>
        <begin position="12"/>
        <end position="110"/>
    </location>
</feature>
<dbReference type="PROSITE" id="PS51118">
    <property type="entry name" value="HTH_HXLR"/>
    <property type="match status" value="1"/>
</dbReference>
<proteinExistence type="predicted"/>
<dbReference type="InterPro" id="IPR036388">
    <property type="entry name" value="WH-like_DNA-bd_sf"/>
</dbReference>